<feature type="transmembrane region" description="Helical" evidence="2">
    <location>
        <begin position="26"/>
        <end position="45"/>
    </location>
</feature>
<name>A0AAN0KBZ7_9ACTN</name>
<accession>A0AAN0KBZ7</accession>
<keyword evidence="4" id="KW-1185">Reference proteome</keyword>
<feature type="transmembrane region" description="Helical" evidence="2">
    <location>
        <begin position="109"/>
        <end position="128"/>
    </location>
</feature>
<feature type="compositionally biased region" description="Low complexity" evidence="1">
    <location>
        <begin position="220"/>
        <end position="236"/>
    </location>
</feature>
<proteinExistence type="predicted"/>
<evidence type="ECO:0000256" key="1">
    <source>
        <dbReference type="SAM" id="MobiDB-lite"/>
    </source>
</evidence>
<keyword evidence="2" id="KW-1133">Transmembrane helix</keyword>
<evidence type="ECO:0000313" key="4">
    <source>
        <dbReference type="Proteomes" id="UP001431656"/>
    </source>
</evidence>
<protein>
    <recommendedName>
        <fullName evidence="5">YwiC-like protein</fullName>
    </recommendedName>
</protein>
<organism evidence="3 4">
    <name type="scientific">Brooklawnia propionicigenes</name>
    <dbReference type="NCBI Taxonomy" id="3041175"/>
    <lineage>
        <taxon>Bacteria</taxon>
        <taxon>Bacillati</taxon>
        <taxon>Actinomycetota</taxon>
        <taxon>Actinomycetes</taxon>
        <taxon>Propionibacteriales</taxon>
        <taxon>Propionibacteriaceae</taxon>
        <taxon>Brooklawnia</taxon>
    </lineage>
</organism>
<dbReference type="Proteomes" id="UP001431656">
    <property type="component" value="Chromosome"/>
</dbReference>
<dbReference type="InterPro" id="IPR025576">
    <property type="entry name" value="YwiC"/>
</dbReference>
<evidence type="ECO:0000256" key="2">
    <source>
        <dbReference type="SAM" id="Phobius"/>
    </source>
</evidence>
<evidence type="ECO:0000313" key="3">
    <source>
        <dbReference type="EMBL" id="BEH02360.1"/>
    </source>
</evidence>
<feature type="region of interest" description="Disordered" evidence="1">
    <location>
        <begin position="218"/>
        <end position="265"/>
    </location>
</feature>
<feature type="transmembrane region" description="Helical" evidence="2">
    <location>
        <begin position="176"/>
        <end position="196"/>
    </location>
</feature>
<keyword evidence="2" id="KW-0812">Transmembrane</keyword>
<dbReference type="KEGG" id="broo:brsh051_16410"/>
<feature type="transmembrane region" description="Helical" evidence="2">
    <location>
        <begin position="143"/>
        <end position="164"/>
    </location>
</feature>
<reference evidence="3" key="1">
    <citation type="journal article" date="2024" name="Int. J. Syst. Evol. Microbiol.">
        <title>Brooklawnia propionicigenes sp. nov., a facultatively anaerobic, propionate-producing bacterium isolated from a methanogenic reactor treating waste from cattle farms.</title>
        <authorList>
            <person name="Akita Y."/>
            <person name="Ueki A."/>
            <person name="Tonouchi A."/>
            <person name="Sugawara Y."/>
            <person name="Honma S."/>
            <person name="Kaku N."/>
            <person name="Ueki K."/>
        </authorList>
    </citation>
    <scope>NUCLEOTIDE SEQUENCE</scope>
    <source>
        <strain evidence="3">SH051</strain>
    </source>
</reference>
<feature type="transmembrane region" description="Helical" evidence="2">
    <location>
        <begin position="81"/>
        <end position="97"/>
    </location>
</feature>
<evidence type="ECO:0008006" key="5">
    <source>
        <dbReference type="Google" id="ProtNLM"/>
    </source>
</evidence>
<gene>
    <name evidence="3" type="ORF">brsh051_16410</name>
</gene>
<dbReference type="EMBL" id="AP028056">
    <property type="protein sequence ID" value="BEH02360.1"/>
    <property type="molecule type" value="Genomic_DNA"/>
</dbReference>
<feature type="transmembrane region" description="Helical" evidence="2">
    <location>
        <begin position="57"/>
        <end position="75"/>
    </location>
</feature>
<sequence length="286" mass="30597">MLIVPFIVGVVLRSRAGEPGGAWLIPLAAAEFAAYFAFNALGLWLHAAPARRAGFRPALITYTAITAVTAVLVIVLGGRPLLGWLPVALPLMAWAIWQASRKQDRSVTSGLATVALAVGMGVVIRFTSPSQIVSSPEDALRDIAVFVALFGYYAGTVWHVKSLIREWGNRQARRDSIIWHVAFMALTTAAAAAKLLTPAWPVFFAVCTARTWWLSAPPATRSTSNSTTQSISGSTTQFPPHSATAAETRRVTVPPATDPPPRRPRPLQIGLLEIAMSLAALVIAIS</sequence>
<dbReference type="Pfam" id="PF14256">
    <property type="entry name" value="YwiC"/>
    <property type="match status" value="1"/>
</dbReference>
<dbReference type="AlphaFoldDB" id="A0AAN0KBZ7"/>
<keyword evidence="2" id="KW-0472">Membrane</keyword>